<feature type="signal peptide" evidence="1">
    <location>
        <begin position="1"/>
        <end position="22"/>
    </location>
</feature>
<accession>A0A127FEC6</accession>
<dbReference type="EMBL" id="CP011971">
    <property type="protein sequence ID" value="AMN48280.1"/>
    <property type="molecule type" value="Genomic_DNA"/>
</dbReference>
<dbReference type="RefSeq" id="WP_066922227.1">
    <property type="nucleotide sequence ID" value="NZ_CP011971.1"/>
</dbReference>
<evidence type="ECO:0000313" key="2">
    <source>
        <dbReference type="EMBL" id="AMN48280.1"/>
    </source>
</evidence>
<dbReference type="KEGG" id="sdf:ACG33_14465"/>
<dbReference type="STRING" id="465721.ACG33_14465"/>
<dbReference type="Proteomes" id="UP000070250">
    <property type="component" value="Chromosome"/>
</dbReference>
<dbReference type="PIRSF" id="PIRSF016481">
    <property type="entry name" value="Pilus_assembly_PilP"/>
    <property type="match status" value="1"/>
</dbReference>
<dbReference type="PATRIC" id="fig|465721.4.peg.3094"/>
<keyword evidence="1" id="KW-0732">Signal</keyword>
<reference evidence="2 3" key="1">
    <citation type="submission" date="2015-06" db="EMBL/GenBank/DDBJ databases">
        <title>A Comprehensive Approach to Explore the Metabolic and Phylogenetic Diversity of Bacterial Steroid Degradation in the Environment: Testosterone as an Example.</title>
        <authorList>
            <person name="Yang F.-C."/>
            <person name="Chen Y.-L."/>
            <person name="Yu C.-P."/>
            <person name="Tang S.-L."/>
            <person name="Wang P.-H."/>
            <person name="Ismail W."/>
            <person name="Wang C.-H."/>
            <person name="Yang C.-Y."/>
            <person name="Chiang Y.-R."/>
        </authorList>
    </citation>
    <scope>NUCLEOTIDE SEQUENCE [LARGE SCALE GENOMIC DNA]</scope>
    <source>
        <strain evidence="2 3">DSM 18526</strain>
    </source>
</reference>
<evidence type="ECO:0000313" key="3">
    <source>
        <dbReference type="Proteomes" id="UP000070250"/>
    </source>
</evidence>
<sequence length="176" mass="19344">MRIPRWIFSGLMPLGLMSLGLASLSGCSNDMQALQQQVAEIKSRPGERIEPLPEIKPYEAFTYSAANLRSPFTPSAPVRNDLAAGVRPDVKRPREFLEQFPLDTMRMVGTLQLQGRNYALVQGKDGLVHRVLPGNFMGQNDGRIVGITNTRISIIEIVPDGLGGYIERPAALALTE</sequence>
<gene>
    <name evidence="2" type="ORF">ACG33_14465</name>
</gene>
<name>A0A127FEC6_STEDE</name>
<dbReference type="InterPro" id="IPR007446">
    <property type="entry name" value="PilP"/>
</dbReference>
<dbReference type="Pfam" id="PF04351">
    <property type="entry name" value="PilP"/>
    <property type="match status" value="1"/>
</dbReference>
<protein>
    <submittedName>
        <fullName evidence="2">Type IV pilus assembly protein PilP</fullName>
    </submittedName>
</protein>
<dbReference type="AlphaFoldDB" id="A0A127FEC6"/>
<evidence type="ECO:0000256" key="1">
    <source>
        <dbReference type="SAM" id="SignalP"/>
    </source>
</evidence>
<proteinExistence type="predicted"/>
<dbReference type="Gene3D" id="2.30.30.830">
    <property type="match status" value="1"/>
</dbReference>
<feature type="chain" id="PRO_5007448370" evidence="1">
    <location>
        <begin position="23"/>
        <end position="176"/>
    </location>
</feature>
<dbReference type="PROSITE" id="PS51257">
    <property type="entry name" value="PROKAR_LIPOPROTEIN"/>
    <property type="match status" value="1"/>
</dbReference>
<organism evidence="2 3">
    <name type="scientific">Steroidobacter denitrificans</name>
    <dbReference type="NCBI Taxonomy" id="465721"/>
    <lineage>
        <taxon>Bacteria</taxon>
        <taxon>Pseudomonadati</taxon>
        <taxon>Pseudomonadota</taxon>
        <taxon>Gammaproteobacteria</taxon>
        <taxon>Steroidobacterales</taxon>
        <taxon>Steroidobacteraceae</taxon>
        <taxon>Steroidobacter</taxon>
    </lineage>
</organism>
<keyword evidence="3" id="KW-1185">Reference proteome</keyword>